<dbReference type="Gene3D" id="2.40.170.20">
    <property type="entry name" value="TonB-dependent receptor, beta-barrel domain"/>
    <property type="match status" value="1"/>
</dbReference>
<evidence type="ECO:0000256" key="9">
    <source>
        <dbReference type="RuleBase" id="RU003357"/>
    </source>
</evidence>
<keyword evidence="7 8" id="KW-0998">Cell outer membrane</keyword>
<evidence type="ECO:0000313" key="14">
    <source>
        <dbReference type="Proteomes" id="UP001375382"/>
    </source>
</evidence>
<evidence type="ECO:0000256" key="7">
    <source>
        <dbReference type="ARBA" id="ARBA00023237"/>
    </source>
</evidence>
<feature type="domain" description="TonB-dependent receptor-like beta-barrel" evidence="11">
    <location>
        <begin position="372"/>
        <end position="836"/>
    </location>
</feature>
<evidence type="ECO:0000259" key="12">
    <source>
        <dbReference type="Pfam" id="PF07715"/>
    </source>
</evidence>
<dbReference type="CDD" id="cd01347">
    <property type="entry name" value="ligand_gated_channel"/>
    <property type="match status" value="1"/>
</dbReference>
<evidence type="ECO:0000256" key="5">
    <source>
        <dbReference type="ARBA" id="ARBA00023077"/>
    </source>
</evidence>
<dbReference type="Proteomes" id="UP001375382">
    <property type="component" value="Unassembled WGS sequence"/>
</dbReference>
<dbReference type="Gene3D" id="2.170.130.10">
    <property type="entry name" value="TonB-dependent receptor, plug domain"/>
    <property type="match status" value="1"/>
</dbReference>
<proteinExistence type="inferred from homology"/>
<evidence type="ECO:0000313" key="13">
    <source>
        <dbReference type="EMBL" id="MEH8016566.1"/>
    </source>
</evidence>
<name>A0ABU8C4H6_9GAMM</name>
<dbReference type="PANTHER" id="PTHR47234">
    <property type="match status" value="1"/>
</dbReference>
<organism evidence="13 14">
    <name type="scientific">Rheinheimera muenzenbergensis</name>
    <dbReference type="NCBI Taxonomy" id="1193628"/>
    <lineage>
        <taxon>Bacteria</taxon>
        <taxon>Pseudomonadati</taxon>
        <taxon>Pseudomonadota</taxon>
        <taxon>Gammaproteobacteria</taxon>
        <taxon>Chromatiales</taxon>
        <taxon>Chromatiaceae</taxon>
        <taxon>Rheinheimera</taxon>
    </lineage>
</organism>
<keyword evidence="2 8" id="KW-0813">Transport</keyword>
<dbReference type="Pfam" id="PF00593">
    <property type="entry name" value="TonB_dep_Rec_b-barrel"/>
    <property type="match status" value="1"/>
</dbReference>
<dbReference type="SUPFAM" id="SSF56935">
    <property type="entry name" value="Porins"/>
    <property type="match status" value="1"/>
</dbReference>
<dbReference type="InterPro" id="IPR012910">
    <property type="entry name" value="Plug_dom"/>
</dbReference>
<sequence length="872" mass="95183">MSASSKTIPILLTPLAVLLSQPLQANDSDVTERVERIAVTGSHIKRVNTENATPVYQLSAEDIAVSGKISLTEVLRDLTINAGNSYDEQYTSSFSAGSASIALRGLSPKNTLLLVNGQRVSNNGFALNTQDTFVDLNALPLSAVERIEVLKDGASAAYGSDAIAGVVNIILRKNYQDTELKLSAGNATEGGLAQYAAGFVSGFGDLLQDGYNLTASVDFLQRERLDASDRKLTSSGDFRHLPGGKLAGWSSQGGAFVHSAQNREAFENCPQGSAKRLWADFASPLAGDTCAFNAQAFNTLQPEITRRQFSVLGTVQLTDDLQGHAEVLYSNNSSAQIFGPPLSVGAGLRAYDQTSGTLVDIPVVLPVGHPDNPGTAPVPFEYTFFDIGPRLKNNQQQFSRILVGLDFSGEHWDWQLTALTSQSRQREYVDNFVNRYAFEKILADGSYRFTEGGNSADVIDALRLQTRRPGDYRIDSLNFSASRILAELPAGPLAFAAGVDLRREQMQAGTSYEVLSGTELRPAINLVDGKREVIAAFTEFTIPLLTDLTLTAAGRADHYDDFGSAFSPKIGAHYVLNEDWLLRASWSRGFRAPSLPEIANSNTVSYGAVIDPNDPITPGASRGFSQFRAGNPDLKAERSTNINAGVIWSFARHSSIGIDVFRIEQQDVIASDSAQFIINNPQLYPDRIRRDEQGRLQIITNQYRNQGVREVSGFDIDFTHRWQLAAGQQLNLSSVWSHLMGYKQSLVAEQPVINGAGTNQFGALPHWQSNTSLNWQYQDWQTTISADYTSSYQQKVATAASNPSLNSKVDSHVQFNAQLSYSGFANSVLALSVTNLTDRDPPFDPAAGSYYYDMTQYNARGRVVNLSLSYQI</sequence>
<evidence type="ECO:0000256" key="1">
    <source>
        <dbReference type="ARBA" id="ARBA00004571"/>
    </source>
</evidence>
<keyword evidence="14" id="KW-1185">Reference proteome</keyword>
<evidence type="ECO:0000256" key="4">
    <source>
        <dbReference type="ARBA" id="ARBA00022692"/>
    </source>
</evidence>
<dbReference type="EMBL" id="JALAAR010000003">
    <property type="protein sequence ID" value="MEH8016566.1"/>
    <property type="molecule type" value="Genomic_DNA"/>
</dbReference>
<dbReference type="InterPro" id="IPR037066">
    <property type="entry name" value="Plug_dom_sf"/>
</dbReference>
<protein>
    <submittedName>
        <fullName evidence="13">TonB-dependent receptor</fullName>
    </submittedName>
</protein>
<keyword evidence="3 8" id="KW-1134">Transmembrane beta strand</keyword>
<evidence type="ECO:0000256" key="2">
    <source>
        <dbReference type="ARBA" id="ARBA00022448"/>
    </source>
</evidence>
<comment type="subcellular location">
    <subcellularLocation>
        <location evidence="1 8">Cell outer membrane</location>
        <topology evidence="1 8">Multi-pass membrane protein</topology>
    </subcellularLocation>
</comment>
<dbReference type="Pfam" id="PF07715">
    <property type="entry name" value="Plug"/>
    <property type="match status" value="1"/>
</dbReference>
<reference evidence="13 14" key="1">
    <citation type="journal article" date="2023" name="Ecotoxicol. Environ. Saf.">
        <title>Mercury remediation potential of mercury-resistant strain Rheinheimera metallidurans sp. nov. isolated from a municipal waste dumping site.</title>
        <authorList>
            <person name="Yadav V."/>
            <person name="Manjhi A."/>
            <person name="Vadakedath N."/>
        </authorList>
    </citation>
    <scope>NUCLEOTIDE SEQUENCE [LARGE SCALE GENOMIC DNA]</scope>
    <source>
        <strain evidence="13 14">E-49</strain>
    </source>
</reference>
<dbReference type="PROSITE" id="PS52016">
    <property type="entry name" value="TONB_DEPENDENT_REC_3"/>
    <property type="match status" value="1"/>
</dbReference>
<evidence type="ECO:0000256" key="6">
    <source>
        <dbReference type="ARBA" id="ARBA00023136"/>
    </source>
</evidence>
<dbReference type="PANTHER" id="PTHR47234:SF2">
    <property type="entry name" value="TONB-DEPENDENT RECEPTOR"/>
    <property type="match status" value="1"/>
</dbReference>
<keyword evidence="6 8" id="KW-0472">Membrane</keyword>
<comment type="similarity">
    <text evidence="8 9">Belongs to the TonB-dependent receptor family.</text>
</comment>
<feature type="signal peptide" evidence="10">
    <location>
        <begin position="1"/>
        <end position="25"/>
    </location>
</feature>
<comment type="caution">
    <text evidence="13">The sequence shown here is derived from an EMBL/GenBank/DDBJ whole genome shotgun (WGS) entry which is preliminary data.</text>
</comment>
<evidence type="ECO:0000259" key="11">
    <source>
        <dbReference type="Pfam" id="PF00593"/>
    </source>
</evidence>
<keyword evidence="5 9" id="KW-0798">TonB box</keyword>
<accession>A0ABU8C4H6</accession>
<keyword evidence="10" id="KW-0732">Signal</keyword>
<keyword evidence="13" id="KW-0675">Receptor</keyword>
<evidence type="ECO:0000256" key="10">
    <source>
        <dbReference type="SAM" id="SignalP"/>
    </source>
</evidence>
<keyword evidence="4 8" id="KW-0812">Transmembrane</keyword>
<dbReference type="InterPro" id="IPR039426">
    <property type="entry name" value="TonB-dep_rcpt-like"/>
</dbReference>
<dbReference type="InterPro" id="IPR036942">
    <property type="entry name" value="Beta-barrel_TonB_sf"/>
</dbReference>
<evidence type="ECO:0000256" key="3">
    <source>
        <dbReference type="ARBA" id="ARBA00022452"/>
    </source>
</evidence>
<feature type="chain" id="PRO_5045058439" evidence="10">
    <location>
        <begin position="26"/>
        <end position="872"/>
    </location>
</feature>
<feature type="domain" description="TonB-dependent receptor plug" evidence="12">
    <location>
        <begin position="51"/>
        <end position="166"/>
    </location>
</feature>
<evidence type="ECO:0000256" key="8">
    <source>
        <dbReference type="PROSITE-ProRule" id="PRU01360"/>
    </source>
</evidence>
<gene>
    <name evidence="13" type="ORF">MN202_04945</name>
</gene>
<dbReference type="RefSeq" id="WP_335734983.1">
    <property type="nucleotide sequence ID" value="NZ_JALAAR010000003.1"/>
</dbReference>
<dbReference type="InterPro" id="IPR000531">
    <property type="entry name" value="Beta-barrel_TonB"/>
</dbReference>